<dbReference type="PANTHER" id="PTHR34127">
    <property type="entry name" value="OS04G0405600 PROTEIN"/>
    <property type="match status" value="1"/>
</dbReference>
<dbReference type="Pfam" id="PF07082">
    <property type="entry name" value="DUF1350"/>
    <property type="match status" value="1"/>
</dbReference>
<evidence type="ECO:0000313" key="1">
    <source>
        <dbReference type="EMBL" id="MBP1467236.1"/>
    </source>
</evidence>
<comment type="caution">
    <text evidence="1">The sequence shown here is derived from an EMBL/GenBank/DDBJ whole genome shotgun (WGS) entry which is preliminary data.</text>
</comment>
<protein>
    <submittedName>
        <fullName evidence="1">DUF1350 family protein</fullName>
    </submittedName>
</protein>
<dbReference type="RefSeq" id="WP_135479451.1">
    <property type="nucleotide sequence ID" value="NZ_SIJK02000030.1"/>
</dbReference>
<reference evidence="1 2" key="1">
    <citation type="submission" date="2021-03" db="EMBL/GenBank/DDBJ databases">
        <authorList>
            <person name="Grouzdev D.S."/>
        </authorList>
    </citation>
    <scope>NUCLEOTIDE SEQUENCE [LARGE SCALE GENOMIC DNA]</scope>
    <source>
        <strain evidence="1 2">M50-1</strain>
    </source>
</reference>
<dbReference type="EMBL" id="SIJK02000030">
    <property type="protein sequence ID" value="MBP1467236.1"/>
    <property type="molecule type" value="Genomic_DNA"/>
</dbReference>
<name>A0ABS4DCQ8_9CHLR</name>
<dbReference type="InterPro" id="IPR010765">
    <property type="entry name" value="DUF1350"/>
</dbReference>
<evidence type="ECO:0000313" key="2">
    <source>
        <dbReference type="Proteomes" id="UP001193081"/>
    </source>
</evidence>
<accession>A0ABS4DCQ8</accession>
<dbReference type="Proteomes" id="UP001193081">
    <property type="component" value="Unassembled WGS sequence"/>
</dbReference>
<gene>
    <name evidence="1" type="ORF">EYB53_016100</name>
</gene>
<sequence length="289" mass="32169">MRYRRVSRSFVALHPRPIGVITFYGGQFFGQLPTTAYAHFLESLFEAGYSLIVVPFQFGFRHDLIAEQLLVERDTLRERLPKLAELPQAWVGHSVGCKYLALLEAFTDSATGKFVLPGMSLASATRTGILDEPSLLLAPDMSDTRDAVPFLPVVPRLLDQFGLGVRPSRAETQRLIEQDDLFGLTALISFDQDTIAGRAHDSPEVSDVAWFLQTLEARTSYPVLHRELAGDHLEPVGIRYGDMVYSLRSASLIGSKSVPRAIEQTALEFLAELGRRRDRAPRSLKAQLA</sequence>
<proteinExistence type="predicted"/>
<organism evidence="1 2">
    <name type="scientific">Candidatus Chloroploca mongolica</name>
    <dbReference type="NCBI Taxonomy" id="2528176"/>
    <lineage>
        <taxon>Bacteria</taxon>
        <taxon>Bacillati</taxon>
        <taxon>Chloroflexota</taxon>
        <taxon>Chloroflexia</taxon>
        <taxon>Chloroflexales</taxon>
        <taxon>Chloroflexineae</taxon>
        <taxon>Oscillochloridaceae</taxon>
        <taxon>Candidatus Chloroploca</taxon>
    </lineage>
</organism>
<keyword evidence="2" id="KW-1185">Reference proteome</keyword>
<dbReference type="PANTHER" id="PTHR34127:SF1">
    <property type="entry name" value="OS04G0405600 PROTEIN"/>
    <property type="match status" value="1"/>
</dbReference>